<sequence>MLGFPQKYRANSHDTSVEDLVLRHAHAMLAIYVSVTFLAMQGVGSIPWLRLWSGFYSGFVSRFLFREPVQYCLTPKRLEHRGEVFQPAPGPPLHLQYEYHWDWLQCQLLWPSKAAPPTEEGGQRASH</sequence>
<evidence type="ECO:0000313" key="1">
    <source>
        <dbReference type="EMBL" id="CDQ06434.1"/>
    </source>
</evidence>
<dbReference type="AlphaFoldDB" id="A0A1I9G8X3"/>
<protein>
    <submittedName>
        <fullName evidence="1">Bm8031</fullName>
    </submittedName>
</protein>
<accession>A0A1I9G8X3</accession>
<reference evidence="1" key="1">
    <citation type="journal article" date="2007" name="Science">
        <title>Draft genome of the filarial nematode parasite Brugia malayi.</title>
        <authorList>
            <person name="Ghedin E."/>
            <person name="Wang S."/>
            <person name="Spiro D."/>
            <person name="Caler E."/>
            <person name="Zhao Q."/>
            <person name="Crabtree J."/>
            <person name="Allen J.E."/>
            <person name="Delcher A.L."/>
            <person name="Guiliano D.B."/>
            <person name="Miranda-Saavedra D."/>
            <person name="Angiuoli S.V."/>
            <person name="Creasy T."/>
            <person name="Amedeo P."/>
            <person name="Haas B."/>
            <person name="El-Sayed N.M."/>
            <person name="Wortman J.R."/>
            <person name="Feldblyum T."/>
            <person name="Tallon L."/>
            <person name="Schatz M."/>
            <person name="Shumway M."/>
            <person name="Koo H."/>
            <person name="Salzberg S.L."/>
            <person name="Schobel S."/>
            <person name="Pertea M."/>
            <person name="Pop M."/>
            <person name="White O."/>
            <person name="Barton G.J."/>
            <person name="Carlow C.K."/>
            <person name="Crawford M.J."/>
            <person name="Daub J."/>
            <person name="Dimmic M.W."/>
            <person name="Estes C.F."/>
            <person name="Foster J.M."/>
            <person name="Ganatra M."/>
            <person name="Gregory W.F."/>
            <person name="Johnson N.M."/>
            <person name="Jin J."/>
            <person name="Komuniecki R."/>
            <person name="Korf I."/>
            <person name="Kumar S."/>
            <person name="Laney S."/>
            <person name="Li B.W."/>
            <person name="Li W."/>
            <person name="Lindblom T.H."/>
            <person name="Lustigman S."/>
            <person name="Ma D."/>
            <person name="Maina C.V."/>
            <person name="Martin D.M."/>
            <person name="McCarter J.P."/>
            <person name="McReynolds L."/>
            <person name="Mitreva M."/>
            <person name="Nutman T.B."/>
            <person name="Parkinson J."/>
            <person name="Peregrin-Alvarez J.M."/>
            <person name="Poole C."/>
            <person name="Ren Q."/>
            <person name="Saunders L."/>
            <person name="Sluder A.E."/>
            <person name="Smith K."/>
            <person name="Stanke M."/>
            <person name="Unnasch T.R."/>
            <person name="Ware J."/>
            <person name="Wei A.D."/>
            <person name="Weil G."/>
            <person name="Williams D.J."/>
            <person name="Zhang Y."/>
            <person name="Williams S.A."/>
            <person name="Fraser-Liggett C."/>
            <person name="Slatko B."/>
            <person name="Blaxter M.L."/>
            <person name="Scott A.L."/>
        </authorList>
    </citation>
    <scope>NUCLEOTIDE SEQUENCE</scope>
    <source>
        <strain evidence="1">FR3</strain>
    </source>
</reference>
<name>A0A1I9G8X3_BRUMA</name>
<dbReference type="EMBL" id="LN855299">
    <property type="protein sequence ID" value="CDQ06434.1"/>
    <property type="molecule type" value="Genomic_DNA"/>
</dbReference>
<gene>
    <name evidence="1" type="primary">Bm8031</name>
    <name evidence="1" type="ORF">BM_Bm8031</name>
</gene>
<reference evidence="1" key="2">
    <citation type="submission" date="2012-12" db="EMBL/GenBank/DDBJ databases">
        <authorList>
            <consortium name="WormBase Consortium"/>
            <person name="Ghedin E."/>
            <person name="Paulini M."/>
        </authorList>
    </citation>
    <scope>NUCLEOTIDE SEQUENCE</scope>
    <source>
        <strain evidence="1">FR3</strain>
    </source>
</reference>
<proteinExistence type="predicted"/>
<organism evidence="1">
    <name type="scientific">Brugia malayi</name>
    <name type="common">Filarial nematode worm</name>
    <dbReference type="NCBI Taxonomy" id="6279"/>
    <lineage>
        <taxon>Eukaryota</taxon>
        <taxon>Metazoa</taxon>
        <taxon>Ecdysozoa</taxon>
        <taxon>Nematoda</taxon>
        <taxon>Chromadorea</taxon>
        <taxon>Rhabditida</taxon>
        <taxon>Spirurina</taxon>
        <taxon>Spiruromorpha</taxon>
        <taxon>Filarioidea</taxon>
        <taxon>Onchocercidae</taxon>
        <taxon>Brugia</taxon>
    </lineage>
</organism>